<keyword evidence="2" id="KW-1185">Reference proteome</keyword>
<reference evidence="2" key="1">
    <citation type="submission" date="2013-01" db="EMBL/GenBank/DDBJ databases">
        <title>Draft Genome Sequence of a Mulberry Tree, Morus notabilis C.K. Schneid.</title>
        <authorList>
            <person name="He N."/>
            <person name="Zhao S."/>
        </authorList>
    </citation>
    <scope>NUCLEOTIDE SEQUENCE</scope>
</reference>
<proteinExistence type="predicted"/>
<evidence type="ECO:0000313" key="2">
    <source>
        <dbReference type="Proteomes" id="UP000030645"/>
    </source>
</evidence>
<name>W9QW61_9ROSA</name>
<dbReference type="AlphaFoldDB" id="W9QW61"/>
<protein>
    <submittedName>
        <fullName evidence="1">Uncharacterized protein</fullName>
    </submittedName>
</protein>
<sequence>MVTLKWPNIRGEGFKERDSGGRVTRSEVRVLKIAAGERERESRIEVAKIGCATYGDLDSAWCFASLHCHRLVEIGGENSGDHDGGVGESC</sequence>
<dbReference type="EMBL" id="KE343879">
    <property type="protein sequence ID" value="EXB44732.1"/>
    <property type="molecule type" value="Genomic_DNA"/>
</dbReference>
<evidence type="ECO:0000313" key="1">
    <source>
        <dbReference type="EMBL" id="EXB44732.1"/>
    </source>
</evidence>
<dbReference type="Proteomes" id="UP000030645">
    <property type="component" value="Unassembled WGS sequence"/>
</dbReference>
<gene>
    <name evidence="1" type="ORF">L484_007528</name>
</gene>
<organism evidence="1 2">
    <name type="scientific">Morus notabilis</name>
    <dbReference type="NCBI Taxonomy" id="981085"/>
    <lineage>
        <taxon>Eukaryota</taxon>
        <taxon>Viridiplantae</taxon>
        <taxon>Streptophyta</taxon>
        <taxon>Embryophyta</taxon>
        <taxon>Tracheophyta</taxon>
        <taxon>Spermatophyta</taxon>
        <taxon>Magnoliopsida</taxon>
        <taxon>eudicotyledons</taxon>
        <taxon>Gunneridae</taxon>
        <taxon>Pentapetalae</taxon>
        <taxon>rosids</taxon>
        <taxon>fabids</taxon>
        <taxon>Rosales</taxon>
        <taxon>Moraceae</taxon>
        <taxon>Moreae</taxon>
        <taxon>Morus</taxon>
    </lineage>
</organism>
<accession>W9QW61</accession>